<name>A0A261G6Y0_9BIFI</name>
<dbReference type="EMBL" id="MWXA01000005">
    <property type="protein sequence ID" value="OZG67164.1"/>
    <property type="molecule type" value="Genomic_DNA"/>
</dbReference>
<protein>
    <submittedName>
        <fullName evidence="1">Uncharacterized protein</fullName>
    </submittedName>
</protein>
<dbReference type="Proteomes" id="UP000216451">
    <property type="component" value="Unassembled WGS sequence"/>
</dbReference>
<keyword evidence="2" id="KW-1185">Reference proteome</keyword>
<accession>A0A261G6Y0</accession>
<comment type="caution">
    <text evidence="1">The sequence shown here is derived from an EMBL/GenBank/DDBJ whole genome shotgun (WGS) entry which is preliminary data.</text>
</comment>
<reference evidence="1 2" key="1">
    <citation type="journal article" date="2017" name="BMC Genomics">
        <title>Comparative genomic and phylogenomic analyses of the Bifidobacteriaceae family.</title>
        <authorList>
            <person name="Lugli G.A."/>
            <person name="Milani C."/>
            <person name="Turroni F."/>
            <person name="Duranti S."/>
            <person name="Mancabelli L."/>
            <person name="Mangifesta M."/>
            <person name="Ferrario C."/>
            <person name="Modesto M."/>
            <person name="Mattarelli P."/>
            <person name="Jiri K."/>
            <person name="van Sinderen D."/>
            <person name="Ventura M."/>
        </authorList>
    </citation>
    <scope>NUCLEOTIDE SEQUENCE [LARGE SCALE GENOMIC DNA]</scope>
    <source>
        <strain evidence="1 2">LMG 28769</strain>
    </source>
</reference>
<dbReference type="AlphaFoldDB" id="A0A261G6Y0"/>
<organism evidence="1 2">
    <name type="scientific">Bifidobacterium aquikefiri</name>
    <dbReference type="NCBI Taxonomy" id="1653207"/>
    <lineage>
        <taxon>Bacteria</taxon>
        <taxon>Bacillati</taxon>
        <taxon>Actinomycetota</taxon>
        <taxon>Actinomycetes</taxon>
        <taxon>Bifidobacteriales</taxon>
        <taxon>Bifidobacteriaceae</taxon>
        <taxon>Bifidobacterium</taxon>
    </lineage>
</organism>
<evidence type="ECO:0000313" key="1">
    <source>
        <dbReference type="EMBL" id="OZG67164.1"/>
    </source>
</evidence>
<sequence length="89" mass="10131">MVRITIQPQYNALCHNSVTSPTSGTCTALRSDEIRAHCELIKVSKPNIRETSTIFKHFDVCILQGVHNEQKVQPCLFLYRIIRCASRLS</sequence>
<proteinExistence type="predicted"/>
<evidence type="ECO:0000313" key="2">
    <source>
        <dbReference type="Proteomes" id="UP000216451"/>
    </source>
</evidence>
<gene>
    <name evidence="1" type="ORF">BAQU_1236</name>
</gene>